<reference evidence="1 2" key="1">
    <citation type="submission" date="2023-08" db="EMBL/GenBank/DDBJ databases">
        <title>Genome sequencing of plant associated microbes to promote plant fitness in Sorghum bicolor and Oryza sativa.</title>
        <authorList>
            <person name="Coleman-Derr D."/>
        </authorList>
    </citation>
    <scope>NUCLEOTIDE SEQUENCE [LARGE SCALE GENOMIC DNA]</scope>
    <source>
        <strain evidence="1 2">SLBN-33</strain>
    </source>
</reference>
<protein>
    <recommendedName>
        <fullName evidence="3">Secreted protein</fullName>
    </recommendedName>
</protein>
<comment type="caution">
    <text evidence="1">The sequence shown here is derived from an EMBL/GenBank/DDBJ whole genome shotgun (WGS) entry which is preliminary data.</text>
</comment>
<gene>
    <name evidence="1" type="ORF">QF025_006718</name>
</gene>
<dbReference type="EMBL" id="JAVIZN010000002">
    <property type="protein sequence ID" value="MDR6207998.1"/>
    <property type="molecule type" value="Genomic_DNA"/>
</dbReference>
<evidence type="ECO:0008006" key="3">
    <source>
        <dbReference type="Google" id="ProtNLM"/>
    </source>
</evidence>
<dbReference type="Proteomes" id="UP001245184">
    <property type="component" value="Unassembled WGS sequence"/>
</dbReference>
<accession>A0ABD5CRN3</accession>
<evidence type="ECO:0000313" key="2">
    <source>
        <dbReference type="Proteomes" id="UP001245184"/>
    </source>
</evidence>
<proteinExistence type="predicted"/>
<sequence>MFKRILLLAFLALPGSFVIVSLVCVHPRSRAMLAELAYSPQLLVFVKAHIARRLPFRTSQPARSCAEPGGGLNASIDFEQKDRLRTVGQ</sequence>
<organism evidence="1 2">
    <name type="scientific">Paraburkholderia graminis</name>
    <dbReference type="NCBI Taxonomy" id="60548"/>
    <lineage>
        <taxon>Bacteria</taxon>
        <taxon>Pseudomonadati</taxon>
        <taxon>Pseudomonadota</taxon>
        <taxon>Betaproteobacteria</taxon>
        <taxon>Burkholderiales</taxon>
        <taxon>Burkholderiaceae</taxon>
        <taxon>Paraburkholderia</taxon>
    </lineage>
</organism>
<dbReference type="AlphaFoldDB" id="A0ABD5CRN3"/>
<name>A0ABD5CRN3_9BURK</name>
<evidence type="ECO:0000313" key="1">
    <source>
        <dbReference type="EMBL" id="MDR6207998.1"/>
    </source>
</evidence>